<evidence type="ECO:0000256" key="1">
    <source>
        <dbReference type="SAM" id="SignalP"/>
    </source>
</evidence>
<evidence type="ECO:0008006" key="4">
    <source>
        <dbReference type="Google" id="ProtNLM"/>
    </source>
</evidence>
<gene>
    <name evidence="2" type="ORF">C882_3440</name>
</gene>
<protein>
    <recommendedName>
        <fullName evidence="4">Lipoprotein</fullName>
    </recommendedName>
</protein>
<organism evidence="2 3">
    <name type="scientific">Caenispirillum salinarum AK4</name>
    <dbReference type="NCBI Taxonomy" id="1238182"/>
    <lineage>
        <taxon>Bacteria</taxon>
        <taxon>Pseudomonadati</taxon>
        <taxon>Pseudomonadota</taxon>
        <taxon>Alphaproteobacteria</taxon>
        <taxon>Rhodospirillales</taxon>
        <taxon>Novispirillaceae</taxon>
        <taxon>Caenispirillum</taxon>
    </lineage>
</organism>
<accession>K9H0F3</accession>
<feature type="signal peptide" evidence="1">
    <location>
        <begin position="1"/>
        <end position="27"/>
    </location>
</feature>
<dbReference type="OrthoDB" id="9809132at2"/>
<dbReference type="PROSITE" id="PS51257">
    <property type="entry name" value="PROKAR_LIPOPROTEIN"/>
    <property type="match status" value="1"/>
</dbReference>
<dbReference type="STRING" id="1238182.C882_3440"/>
<dbReference type="Proteomes" id="UP000009881">
    <property type="component" value="Unassembled WGS sequence"/>
</dbReference>
<proteinExistence type="predicted"/>
<evidence type="ECO:0000313" key="3">
    <source>
        <dbReference type="Proteomes" id="UP000009881"/>
    </source>
</evidence>
<evidence type="ECO:0000313" key="2">
    <source>
        <dbReference type="EMBL" id="EKV31690.1"/>
    </source>
</evidence>
<dbReference type="RefSeq" id="WP_009539559.1">
    <property type="nucleotide sequence ID" value="NZ_ANHY01000005.1"/>
</dbReference>
<sequence length="180" mass="18494">MPLPRLLTRRLSLPIAALLGLGLGALASSCGHQPPGFDSGRGEEYGARLAARLDNPAPPPVYDTPPEGWVWTAWLPEFLPAVTACLAAASEPEAVAVQAWPVAKGQVGVHLRGPDGTRWECVAPDQGMGVSRLDRLPDDYGPEGPVFAPAGIEAPAACGPPAAAVDAAGRRIGSVLPGPC</sequence>
<dbReference type="EMBL" id="ANHY01000005">
    <property type="protein sequence ID" value="EKV31690.1"/>
    <property type="molecule type" value="Genomic_DNA"/>
</dbReference>
<keyword evidence="1" id="KW-0732">Signal</keyword>
<feature type="chain" id="PRO_5003931235" description="Lipoprotein" evidence="1">
    <location>
        <begin position="28"/>
        <end position="180"/>
    </location>
</feature>
<comment type="caution">
    <text evidence="2">The sequence shown here is derived from an EMBL/GenBank/DDBJ whole genome shotgun (WGS) entry which is preliminary data.</text>
</comment>
<name>K9H0F3_9PROT</name>
<dbReference type="AlphaFoldDB" id="K9H0F3"/>
<dbReference type="eggNOG" id="COG3650">
    <property type="taxonomic scope" value="Bacteria"/>
</dbReference>
<reference evidence="2 3" key="1">
    <citation type="journal article" date="2013" name="Genome Announc.">
        <title>Draft Genome Sequence of an Alphaproteobacterium, Caenispirillum salinarum AK4(T), Isolated from a Solar Saltern.</title>
        <authorList>
            <person name="Khatri I."/>
            <person name="Singh A."/>
            <person name="Korpole S."/>
            <person name="Pinnaka A.K."/>
            <person name="Subramanian S."/>
        </authorList>
    </citation>
    <scope>NUCLEOTIDE SEQUENCE [LARGE SCALE GENOMIC DNA]</scope>
    <source>
        <strain evidence="2 3">AK4</strain>
    </source>
</reference>
<keyword evidence="3" id="KW-1185">Reference proteome</keyword>